<keyword evidence="1" id="KW-0479">Metal-binding</keyword>
<evidence type="ECO:0000256" key="1">
    <source>
        <dbReference type="ARBA" id="ARBA00022723"/>
    </source>
</evidence>
<dbReference type="SUPFAM" id="SSF63748">
    <property type="entry name" value="Tudor/PWWP/MBT"/>
    <property type="match status" value="1"/>
</dbReference>
<dbReference type="EMBL" id="JARQWQ010000021">
    <property type="protein sequence ID" value="KAK2564831.1"/>
    <property type="molecule type" value="Genomic_DNA"/>
</dbReference>
<dbReference type="InterPro" id="IPR011124">
    <property type="entry name" value="Znf_CW"/>
</dbReference>
<dbReference type="Gene3D" id="2.30.30.140">
    <property type="match status" value="1"/>
</dbReference>
<dbReference type="Gene3D" id="1.10.150.60">
    <property type="entry name" value="ARID DNA-binding domain"/>
    <property type="match status" value="1"/>
</dbReference>
<evidence type="ECO:0000256" key="2">
    <source>
        <dbReference type="ARBA" id="ARBA00022771"/>
    </source>
</evidence>
<dbReference type="CDD" id="cd16100">
    <property type="entry name" value="ARID"/>
    <property type="match status" value="1"/>
</dbReference>
<dbReference type="Proteomes" id="UP001249851">
    <property type="component" value="Unassembled WGS sequence"/>
</dbReference>
<dbReference type="Pfam" id="PF07496">
    <property type="entry name" value="zf-CW"/>
    <property type="match status" value="1"/>
</dbReference>
<dbReference type="SMART" id="SM00501">
    <property type="entry name" value="BRIGHT"/>
    <property type="match status" value="1"/>
</dbReference>
<dbReference type="InterPro" id="IPR001606">
    <property type="entry name" value="ARID_dom"/>
</dbReference>
<dbReference type="GO" id="GO:0008270">
    <property type="term" value="F:zinc ion binding"/>
    <property type="evidence" value="ECO:0007669"/>
    <property type="project" value="UniProtKB-KW"/>
</dbReference>
<keyword evidence="2" id="KW-0863">Zinc-finger</keyword>
<dbReference type="AlphaFoldDB" id="A0AAD9QPN4"/>
<feature type="region of interest" description="Disordered" evidence="4">
    <location>
        <begin position="373"/>
        <end position="493"/>
    </location>
</feature>
<evidence type="ECO:0000259" key="5">
    <source>
        <dbReference type="PROSITE" id="PS50812"/>
    </source>
</evidence>
<feature type="domain" description="ARID" evidence="6">
    <location>
        <begin position="273"/>
        <end position="366"/>
    </location>
</feature>
<feature type="compositionally biased region" description="Polar residues" evidence="4">
    <location>
        <begin position="457"/>
        <end position="468"/>
    </location>
</feature>
<keyword evidence="3" id="KW-0862">Zinc</keyword>
<evidence type="ECO:0000313" key="8">
    <source>
        <dbReference type="EMBL" id="KAK2564831.1"/>
    </source>
</evidence>
<evidence type="ECO:0000259" key="7">
    <source>
        <dbReference type="PROSITE" id="PS51050"/>
    </source>
</evidence>
<dbReference type="Gene3D" id="3.30.40.100">
    <property type="match status" value="1"/>
</dbReference>
<name>A0AAD9QPN4_ACRCE</name>
<dbReference type="SMART" id="SM00293">
    <property type="entry name" value="PWWP"/>
    <property type="match status" value="1"/>
</dbReference>
<evidence type="ECO:0000313" key="9">
    <source>
        <dbReference type="Proteomes" id="UP001249851"/>
    </source>
</evidence>
<dbReference type="InterPro" id="IPR036431">
    <property type="entry name" value="ARID_dom_sf"/>
</dbReference>
<feature type="domain" description="CW-type" evidence="7">
    <location>
        <begin position="24"/>
        <end position="78"/>
    </location>
</feature>
<dbReference type="PROSITE" id="PS51011">
    <property type="entry name" value="ARID"/>
    <property type="match status" value="1"/>
</dbReference>
<evidence type="ECO:0000256" key="4">
    <source>
        <dbReference type="SAM" id="MobiDB-lite"/>
    </source>
</evidence>
<dbReference type="Pfam" id="PF01388">
    <property type="entry name" value="ARID"/>
    <property type="match status" value="1"/>
</dbReference>
<dbReference type="PROSITE" id="PS50812">
    <property type="entry name" value="PWWP"/>
    <property type="match status" value="1"/>
</dbReference>
<dbReference type="CDD" id="cd20146">
    <property type="entry name" value="PWWP_ZCWPW2"/>
    <property type="match status" value="1"/>
</dbReference>
<dbReference type="GO" id="GO:0005634">
    <property type="term" value="C:nucleus"/>
    <property type="evidence" value="ECO:0007669"/>
    <property type="project" value="TreeGrafter"/>
</dbReference>
<comment type="caution">
    <text evidence="8">The sequence shown here is derived from an EMBL/GenBank/DDBJ whole genome shotgun (WGS) entry which is preliminary data.</text>
</comment>
<gene>
    <name evidence="8" type="ORF">P5673_011524</name>
</gene>
<dbReference type="Pfam" id="PF00855">
    <property type="entry name" value="PWWP"/>
    <property type="match status" value="1"/>
</dbReference>
<dbReference type="SMART" id="SM01014">
    <property type="entry name" value="ARID"/>
    <property type="match status" value="1"/>
</dbReference>
<proteinExistence type="predicted"/>
<accession>A0AAD9QPN4</accession>
<evidence type="ECO:0000256" key="3">
    <source>
        <dbReference type="ARBA" id="ARBA00022833"/>
    </source>
</evidence>
<organism evidence="8 9">
    <name type="scientific">Acropora cervicornis</name>
    <name type="common">Staghorn coral</name>
    <dbReference type="NCBI Taxonomy" id="6130"/>
    <lineage>
        <taxon>Eukaryota</taxon>
        <taxon>Metazoa</taxon>
        <taxon>Cnidaria</taxon>
        <taxon>Anthozoa</taxon>
        <taxon>Hexacorallia</taxon>
        <taxon>Scleractinia</taxon>
        <taxon>Astrocoeniina</taxon>
        <taxon>Acroporidae</taxon>
        <taxon>Acropora</taxon>
    </lineage>
</organism>
<feature type="compositionally biased region" description="Acidic residues" evidence="4">
    <location>
        <begin position="476"/>
        <end position="485"/>
    </location>
</feature>
<feature type="region of interest" description="Disordered" evidence="4">
    <location>
        <begin position="508"/>
        <end position="539"/>
    </location>
</feature>
<feature type="compositionally biased region" description="Polar residues" evidence="4">
    <location>
        <begin position="515"/>
        <end position="538"/>
    </location>
</feature>
<dbReference type="PANTHER" id="PTHR15999">
    <property type="entry name" value="ZINC FINGER CW-TYPE PWWP DOMAIN PROTEIN 1"/>
    <property type="match status" value="1"/>
</dbReference>
<feature type="domain" description="PWWP" evidence="5">
    <location>
        <begin position="92"/>
        <end position="158"/>
    </location>
</feature>
<dbReference type="PROSITE" id="PS51050">
    <property type="entry name" value="ZF_CW"/>
    <property type="match status" value="1"/>
</dbReference>
<dbReference type="PANTHER" id="PTHR15999:SF6">
    <property type="entry name" value="ZINC FINGER CW-TYPE PWWP DOMAIN PROTEIN 2"/>
    <property type="match status" value="1"/>
</dbReference>
<dbReference type="GO" id="GO:0003677">
    <property type="term" value="F:DNA binding"/>
    <property type="evidence" value="ECO:0007669"/>
    <property type="project" value="InterPro"/>
</dbReference>
<dbReference type="SUPFAM" id="SSF46774">
    <property type="entry name" value="ARID-like"/>
    <property type="match status" value="1"/>
</dbReference>
<dbReference type="InterPro" id="IPR042778">
    <property type="entry name" value="ZCWPW1/ZCWPW2"/>
</dbReference>
<sequence>MPKRKHGILKSSRKSSRLSIGSEEEPVCIWVQCESEHCHKWRQISAEEAKGLEGSSWYCWLNRDPRYNSCSAEEQKAKKPKHMKFIYSLLPEGEVVMAKMSGYPPWPGLLTRDPTCGEYYDAPLDKENEITHYHVEFFGRPRSRAWLVPSLVNPFQSMNENERETPKFKKILGKQLIELKKSYDFALKEAHSYLKKTTEERLKSCHFKYKKEECMSANSVVSTEPVKPVKEVEKSEIPERRLSATSPLNSPTLPFMPNKQWLSYTGHLTSVTDWKEKEFLESLESFSRERGLTVPKEPIWRGKRISLCKFYNLVVQHGGFENICQNRLWNKIYNELLDSGEVYGGTSSSARVFYQRYLMPFELHLRSSKRHDTQFIPDDFPSPSTERRDRPQIRTRRKTFGSLNADDGEQTVPETSSDQIPSDSEDSDSDDVISTKNEHHNNLGSQTCAQPRRQGNHVPSSNPDSPHQSCDRCSFDSDESEDESTTDTRDVSEKELQQLERLLLSLEPSLYPSKDNNGQVKSRVQPQGITSSSQTRVLTSVPEVDVEKALDEIAKIEGTIADLNSLVARETEKL</sequence>
<keyword evidence="9" id="KW-1185">Reference proteome</keyword>
<reference evidence="8" key="2">
    <citation type="journal article" date="2023" name="Science">
        <title>Genomic signatures of disease resistance in endangered staghorn corals.</title>
        <authorList>
            <person name="Vollmer S.V."/>
            <person name="Selwyn J.D."/>
            <person name="Despard B.A."/>
            <person name="Roesel C.L."/>
        </authorList>
    </citation>
    <scope>NUCLEOTIDE SEQUENCE</scope>
    <source>
        <strain evidence="8">K2</strain>
    </source>
</reference>
<protein>
    <submittedName>
        <fullName evidence="8">Zinc finger CW-type PWWP domain protein 2-like protein</fullName>
    </submittedName>
</protein>
<reference evidence="8" key="1">
    <citation type="journal article" date="2023" name="G3 (Bethesda)">
        <title>Whole genome assembly and annotation of the endangered Caribbean coral Acropora cervicornis.</title>
        <authorList>
            <person name="Selwyn J.D."/>
            <person name="Vollmer S.V."/>
        </authorList>
    </citation>
    <scope>NUCLEOTIDE SEQUENCE</scope>
    <source>
        <strain evidence="8">K2</strain>
    </source>
</reference>
<evidence type="ECO:0000259" key="6">
    <source>
        <dbReference type="PROSITE" id="PS51011"/>
    </source>
</evidence>
<dbReference type="InterPro" id="IPR000313">
    <property type="entry name" value="PWWP_dom"/>
</dbReference>